<dbReference type="InterPro" id="IPR013320">
    <property type="entry name" value="ConA-like_dom_sf"/>
</dbReference>
<dbReference type="PANTHER" id="PTHR43143">
    <property type="entry name" value="METALLOPHOSPHOESTERASE, CALCINEURIN SUPERFAMILY"/>
    <property type="match status" value="1"/>
</dbReference>
<dbReference type="Gene3D" id="2.60.120.200">
    <property type="match status" value="1"/>
</dbReference>
<dbReference type="RefSeq" id="WP_380054491.1">
    <property type="nucleotide sequence ID" value="NZ_JBHLTC010000039.1"/>
</dbReference>
<evidence type="ECO:0000256" key="1">
    <source>
        <dbReference type="SAM" id="MobiDB-lite"/>
    </source>
</evidence>
<protein>
    <submittedName>
        <fullName evidence="4">LamG-like jellyroll fold domain-containing protein</fullName>
    </submittedName>
</protein>
<dbReference type="SUPFAM" id="SSF56300">
    <property type="entry name" value="Metallo-dependent phosphatases"/>
    <property type="match status" value="1"/>
</dbReference>
<dbReference type="Pfam" id="PF13385">
    <property type="entry name" value="Laminin_G_3"/>
    <property type="match status" value="1"/>
</dbReference>
<dbReference type="InterPro" id="IPR051918">
    <property type="entry name" value="STPP_CPPED1"/>
</dbReference>
<feature type="signal peptide" evidence="2">
    <location>
        <begin position="1"/>
        <end position="27"/>
    </location>
</feature>
<keyword evidence="2" id="KW-0732">Signal</keyword>
<evidence type="ECO:0000256" key="2">
    <source>
        <dbReference type="SAM" id="SignalP"/>
    </source>
</evidence>
<dbReference type="InterPro" id="IPR029052">
    <property type="entry name" value="Metallo-depent_PP-like"/>
</dbReference>
<comment type="caution">
    <text evidence="4">The sequence shown here is derived from an EMBL/GenBank/DDBJ whole genome shotgun (WGS) entry which is preliminary data.</text>
</comment>
<dbReference type="SUPFAM" id="SSF49899">
    <property type="entry name" value="Concanavalin A-like lectins/glucanases"/>
    <property type="match status" value="1"/>
</dbReference>
<reference evidence="4 5" key="1">
    <citation type="submission" date="2024-09" db="EMBL/GenBank/DDBJ databases">
        <authorList>
            <person name="Sun Q."/>
            <person name="Mori K."/>
        </authorList>
    </citation>
    <scope>NUCLEOTIDE SEQUENCE [LARGE SCALE GENOMIC DNA]</scope>
    <source>
        <strain evidence="4 5">CGMCC 1.15906</strain>
    </source>
</reference>
<evidence type="ECO:0000313" key="4">
    <source>
        <dbReference type="EMBL" id="MFC0628356.1"/>
    </source>
</evidence>
<accession>A0ABV6QWH4</accession>
<dbReference type="InterPro" id="IPR004843">
    <property type="entry name" value="Calcineurin-like_PHP"/>
</dbReference>
<evidence type="ECO:0000313" key="5">
    <source>
        <dbReference type="Proteomes" id="UP001589890"/>
    </source>
</evidence>
<keyword evidence="5" id="KW-1185">Reference proteome</keyword>
<feature type="region of interest" description="Disordered" evidence="1">
    <location>
        <begin position="391"/>
        <end position="411"/>
    </location>
</feature>
<dbReference type="Proteomes" id="UP001589890">
    <property type="component" value="Unassembled WGS sequence"/>
</dbReference>
<gene>
    <name evidence="4" type="ORF">ACFFGN_30075</name>
</gene>
<dbReference type="PANTHER" id="PTHR43143:SF5">
    <property type="entry name" value="SECRETED PROTEIN"/>
    <property type="match status" value="1"/>
</dbReference>
<dbReference type="Pfam" id="PF00149">
    <property type="entry name" value="Metallophos"/>
    <property type="match status" value="1"/>
</dbReference>
<evidence type="ECO:0000259" key="3">
    <source>
        <dbReference type="Pfam" id="PF00149"/>
    </source>
</evidence>
<dbReference type="Gene3D" id="3.60.21.10">
    <property type="match status" value="1"/>
</dbReference>
<organism evidence="4 5">
    <name type="scientific">Kribbella deserti</name>
    <dbReference type="NCBI Taxonomy" id="1926257"/>
    <lineage>
        <taxon>Bacteria</taxon>
        <taxon>Bacillati</taxon>
        <taxon>Actinomycetota</taxon>
        <taxon>Actinomycetes</taxon>
        <taxon>Propionibacteriales</taxon>
        <taxon>Kribbellaceae</taxon>
        <taxon>Kribbella</taxon>
    </lineage>
</organism>
<name>A0ABV6QWH4_9ACTN</name>
<dbReference type="InterPro" id="IPR006311">
    <property type="entry name" value="TAT_signal"/>
</dbReference>
<sequence>MTTRRTLLQAGLLGAGLTQVPALTASASPGTTVSGQAPDVNDPRFTLAVIPDTQYLFDQDRGDSAPLVATMKYLIENRRSENIVFTAHLGDVVENALASEFAQADPVFRLLDNHRAPYSVLAGNHDIDSRTDDRRGDSPYLRTFGPRRFRRMTTYGGSSPGGYNSFHVFTGGGRQWLLLAMDWRPSDQGFAWARKVIADHPRLPVILTTHDLVYADAGPAELSEHGKRIWAELVDGNDQIFLTLNGHYWPSGRLTRRNAAGHDVHLHITNYQDRYYGGGGMVRLYHFDLARNVIDVETISPWVLGQPVGRRTALEQGEIELTDDVNRFSVPIDFEQRFSGFAPVPARPARPAARLVVPGTVAYWRFDGSASDRVVDHSGRGNHLTPVLLSSDGGPVASSEHHPDQPGHGSWLFRGGKRPARGGYLRTADNAPLNRLAFEGGYTIEAFVKLADGDHAWQGLLSRMGTGANAGKTGGDPAEPVVNLGFSGGLQAQWAVFPADRNDIWTNWSHELRANEWFHLAVVNDGRVSTMYVDSSPVLRNPATRSNGLSTTGEHWLLGANHYDRVVEQGFAGWIGDVRLVDRPLSPREFLTA</sequence>
<feature type="chain" id="PRO_5045651871" evidence="2">
    <location>
        <begin position="28"/>
        <end position="593"/>
    </location>
</feature>
<dbReference type="EMBL" id="JBHLTC010000039">
    <property type="protein sequence ID" value="MFC0628356.1"/>
    <property type="molecule type" value="Genomic_DNA"/>
</dbReference>
<feature type="domain" description="Calcineurin-like phosphoesterase" evidence="3">
    <location>
        <begin position="46"/>
        <end position="233"/>
    </location>
</feature>
<dbReference type="PROSITE" id="PS51318">
    <property type="entry name" value="TAT"/>
    <property type="match status" value="1"/>
</dbReference>
<proteinExistence type="predicted"/>